<dbReference type="EMBL" id="JARULN010000001">
    <property type="protein sequence ID" value="MDG5752546.1"/>
    <property type="molecule type" value="Genomic_DNA"/>
</dbReference>
<organism evidence="1 2">
    <name type="scientific">Ectobacillus antri</name>
    <dbReference type="NCBI Taxonomy" id="2486280"/>
    <lineage>
        <taxon>Bacteria</taxon>
        <taxon>Bacillati</taxon>
        <taxon>Bacillota</taxon>
        <taxon>Bacilli</taxon>
        <taxon>Bacillales</taxon>
        <taxon>Bacillaceae</taxon>
        <taxon>Ectobacillus</taxon>
    </lineage>
</organism>
<gene>
    <name evidence="1" type="ORF">P6P90_00840</name>
</gene>
<evidence type="ECO:0000313" key="2">
    <source>
        <dbReference type="Proteomes" id="UP001218246"/>
    </source>
</evidence>
<comment type="caution">
    <text evidence="1">The sequence shown here is derived from an EMBL/GenBank/DDBJ whole genome shotgun (WGS) entry which is preliminary data.</text>
</comment>
<proteinExistence type="predicted"/>
<dbReference type="Proteomes" id="UP001218246">
    <property type="component" value="Unassembled WGS sequence"/>
</dbReference>
<name>A0ABT6H265_9BACI</name>
<sequence>MATTQQVADFYDVPYGTIYNAYREHTDELNMDGVQCVTAKGFKDLVKVKNTSTKIINQRGYFLVETEAGFVKMANRSNGLFPKRAILRDSEVAK</sequence>
<accession>A0ABT6H265</accession>
<reference evidence="1 2" key="1">
    <citation type="submission" date="2023-04" db="EMBL/GenBank/DDBJ databases">
        <title>Ectobacillus antri isolated from activated sludge.</title>
        <authorList>
            <person name="Yan P."/>
            <person name="Liu X."/>
        </authorList>
    </citation>
    <scope>NUCLEOTIDE SEQUENCE [LARGE SCALE GENOMIC DNA]</scope>
    <source>
        <strain evidence="1 2">C18H</strain>
    </source>
</reference>
<evidence type="ECO:0000313" key="1">
    <source>
        <dbReference type="EMBL" id="MDG5752546.1"/>
    </source>
</evidence>
<dbReference type="RefSeq" id="WP_278017887.1">
    <property type="nucleotide sequence ID" value="NZ_JARRRY010000001.1"/>
</dbReference>
<protein>
    <submittedName>
        <fullName evidence="1">Uncharacterized protein</fullName>
    </submittedName>
</protein>
<keyword evidence="2" id="KW-1185">Reference proteome</keyword>